<organism evidence="2 3">
    <name type="scientific">Dendryphion nanum</name>
    <dbReference type="NCBI Taxonomy" id="256645"/>
    <lineage>
        <taxon>Eukaryota</taxon>
        <taxon>Fungi</taxon>
        <taxon>Dikarya</taxon>
        <taxon>Ascomycota</taxon>
        <taxon>Pezizomycotina</taxon>
        <taxon>Dothideomycetes</taxon>
        <taxon>Pleosporomycetidae</taxon>
        <taxon>Pleosporales</taxon>
        <taxon>Torulaceae</taxon>
        <taxon>Dendryphion</taxon>
    </lineage>
</organism>
<dbReference type="InterPro" id="IPR010987">
    <property type="entry name" value="Glutathione-S-Trfase_C-like"/>
</dbReference>
<dbReference type="PANTHER" id="PTHR44051:SF9">
    <property type="entry name" value="GLUTATHIONE S-TRANSFERASE 1"/>
    <property type="match status" value="1"/>
</dbReference>
<feature type="domain" description="GST C-terminal" evidence="1">
    <location>
        <begin position="121"/>
        <end position="263"/>
    </location>
</feature>
<dbReference type="InterPro" id="IPR036249">
    <property type="entry name" value="Thioredoxin-like_sf"/>
</dbReference>
<keyword evidence="3" id="KW-1185">Reference proteome</keyword>
<evidence type="ECO:0000259" key="1">
    <source>
        <dbReference type="PROSITE" id="PS50405"/>
    </source>
</evidence>
<proteinExistence type="predicted"/>
<evidence type="ECO:0000313" key="3">
    <source>
        <dbReference type="Proteomes" id="UP000700596"/>
    </source>
</evidence>
<dbReference type="SFLD" id="SFLDS00019">
    <property type="entry name" value="Glutathione_Transferase_(cytos"/>
    <property type="match status" value="1"/>
</dbReference>
<dbReference type="InterPro" id="IPR040079">
    <property type="entry name" value="Glutathione_S-Trfase"/>
</dbReference>
<dbReference type="SUPFAM" id="SSF47616">
    <property type="entry name" value="GST C-terminal domain-like"/>
    <property type="match status" value="1"/>
</dbReference>
<dbReference type="Pfam" id="PF00043">
    <property type="entry name" value="GST_C"/>
    <property type="match status" value="1"/>
</dbReference>
<gene>
    <name evidence="2" type="ORF">B0J11DRAFT_592073</name>
</gene>
<dbReference type="Gene3D" id="3.40.30.10">
    <property type="entry name" value="Glutaredoxin"/>
    <property type="match status" value="1"/>
</dbReference>
<dbReference type="Proteomes" id="UP000700596">
    <property type="component" value="Unassembled WGS sequence"/>
</dbReference>
<evidence type="ECO:0000313" key="2">
    <source>
        <dbReference type="EMBL" id="KAH7117678.1"/>
    </source>
</evidence>
<name>A0A9P9IDI7_9PLEO</name>
<dbReference type="SUPFAM" id="SSF52833">
    <property type="entry name" value="Thioredoxin-like"/>
    <property type="match status" value="1"/>
</dbReference>
<sequence>MTIPPDTLALTPSTQTYTPTLHNLAHSQAHRVLWILEELHLSRGLTYNVKNYTRSPENREIALLHPLGKAPVLTLELTSSSPTTTLPTLQPTCPPGTLVESKLILDWLAHEYADGLYEPEAAEEKHRDAFWSEFSTSTFTPKSSLALAFDLISILLPWPFSRLVALMTGLLVRHFVSDLVKIFEVMEKELEISEKEGRGEWFAGKKMGLSDVNLTWAMDVSDQKGWFKREEFPRLAKWLEGIHERPAYKTALEKGIGFDLKTFGLKG</sequence>
<reference evidence="2" key="1">
    <citation type="journal article" date="2021" name="Nat. Commun.">
        <title>Genetic determinants of endophytism in the Arabidopsis root mycobiome.</title>
        <authorList>
            <person name="Mesny F."/>
            <person name="Miyauchi S."/>
            <person name="Thiergart T."/>
            <person name="Pickel B."/>
            <person name="Atanasova L."/>
            <person name="Karlsson M."/>
            <person name="Huettel B."/>
            <person name="Barry K.W."/>
            <person name="Haridas S."/>
            <person name="Chen C."/>
            <person name="Bauer D."/>
            <person name="Andreopoulos W."/>
            <person name="Pangilinan J."/>
            <person name="LaButti K."/>
            <person name="Riley R."/>
            <person name="Lipzen A."/>
            <person name="Clum A."/>
            <person name="Drula E."/>
            <person name="Henrissat B."/>
            <person name="Kohler A."/>
            <person name="Grigoriev I.V."/>
            <person name="Martin F.M."/>
            <person name="Hacquard S."/>
        </authorList>
    </citation>
    <scope>NUCLEOTIDE SEQUENCE</scope>
    <source>
        <strain evidence="2">MPI-CAGE-CH-0243</strain>
    </source>
</reference>
<dbReference type="PANTHER" id="PTHR44051">
    <property type="entry name" value="GLUTATHIONE S-TRANSFERASE-RELATED"/>
    <property type="match status" value="1"/>
</dbReference>
<accession>A0A9P9IDI7</accession>
<dbReference type="AlphaFoldDB" id="A0A9P9IDI7"/>
<dbReference type="PROSITE" id="PS50405">
    <property type="entry name" value="GST_CTER"/>
    <property type="match status" value="1"/>
</dbReference>
<dbReference type="OrthoDB" id="2309723at2759"/>
<dbReference type="InterPro" id="IPR004046">
    <property type="entry name" value="GST_C"/>
</dbReference>
<dbReference type="Gene3D" id="1.20.1050.10">
    <property type="match status" value="1"/>
</dbReference>
<dbReference type="InterPro" id="IPR036282">
    <property type="entry name" value="Glutathione-S-Trfase_C_sf"/>
</dbReference>
<protein>
    <recommendedName>
        <fullName evidence="1">GST C-terminal domain-containing protein</fullName>
    </recommendedName>
</protein>
<dbReference type="EMBL" id="JAGMWT010000013">
    <property type="protein sequence ID" value="KAH7117678.1"/>
    <property type="molecule type" value="Genomic_DNA"/>
</dbReference>
<comment type="caution">
    <text evidence="2">The sequence shown here is derived from an EMBL/GenBank/DDBJ whole genome shotgun (WGS) entry which is preliminary data.</text>
</comment>